<evidence type="ECO:0000256" key="2">
    <source>
        <dbReference type="ARBA" id="ARBA00001933"/>
    </source>
</evidence>
<evidence type="ECO:0000256" key="6">
    <source>
        <dbReference type="ARBA" id="ARBA00023235"/>
    </source>
</evidence>
<evidence type="ECO:0000256" key="7">
    <source>
        <dbReference type="ARBA" id="ARBA00023244"/>
    </source>
</evidence>
<comment type="similarity">
    <text evidence="4 8">Belongs to the class-III pyridoxal-phosphate-dependent aminotransferase family. HemL subfamily.</text>
</comment>
<proteinExistence type="inferred from homology"/>
<keyword evidence="6 8" id="KW-0413">Isomerase</keyword>
<comment type="subunit">
    <text evidence="8">Homodimer.</text>
</comment>
<comment type="subcellular location">
    <subcellularLocation>
        <location evidence="8">Cytoplasm</location>
    </subcellularLocation>
</comment>
<sequence length="429" mass="46498">MRSYDKSIQAFKEAKTLMPGGVNSPVRAFKSVNMDPIFMERGKGSKIYDIDGNEYIDYVLSWGPLILGHTNDRVVESIKKIAELGTSFGAPTVTENELAKLVIERVPSIEIIRMVSSGTEATMSALRLARGYTGRNKILKFEGCYHGHGDSLLIKAGSGVATLGLPDSPGVPEGVAKNTITVPYNDLESVKFAFEQFGEDIAGIIVEPVAGNMGVVPPLPGFLEGLRELTTQYGALLIFDEVMTGFRVGYECAQGYFNVTPDITCLGKVIGGGLPVGAYGGKAEIMEQIAPSGPIYQAGTLSGNPLAMTAGFETLSQLTPDTYKEFTRKGDILETGIKALAKKYEIPNTVNRAGSMIGFFFTNEEVINYEKAKTSNLDYFAAYYREMANQGVFLPPSQFEGLFLSTAHSDEDIEKTLQAIEISFSKIKG</sequence>
<dbReference type="Gene3D" id="3.40.640.10">
    <property type="entry name" value="Type I PLP-dependent aspartate aminotransferase-like (Major domain)"/>
    <property type="match status" value="1"/>
</dbReference>
<evidence type="ECO:0000256" key="3">
    <source>
        <dbReference type="ARBA" id="ARBA00004819"/>
    </source>
</evidence>
<dbReference type="Gene3D" id="3.90.1150.10">
    <property type="entry name" value="Aspartate Aminotransferase, domain 1"/>
    <property type="match status" value="1"/>
</dbReference>
<comment type="cofactor">
    <cofactor evidence="2 8">
        <name>pyridoxal 5'-phosphate</name>
        <dbReference type="ChEBI" id="CHEBI:597326"/>
    </cofactor>
</comment>
<keyword evidence="7 8" id="KW-0627">Porphyrin biosynthesis</keyword>
<dbReference type="InterPro" id="IPR005814">
    <property type="entry name" value="Aminotrans_3"/>
</dbReference>
<dbReference type="EMBL" id="JBIACJ010000005">
    <property type="protein sequence ID" value="MFE8696904.1"/>
    <property type="molecule type" value="Genomic_DNA"/>
</dbReference>
<organism evidence="9 10">
    <name type="scientific">Cytobacillus mangrovibacter</name>
    <dbReference type="NCBI Taxonomy" id="3299024"/>
    <lineage>
        <taxon>Bacteria</taxon>
        <taxon>Bacillati</taxon>
        <taxon>Bacillota</taxon>
        <taxon>Bacilli</taxon>
        <taxon>Bacillales</taxon>
        <taxon>Bacillaceae</taxon>
        <taxon>Cytobacillus</taxon>
    </lineage>
</organism>
<dbReference type="InterPro" id="IPR015421">
    <property type="entry name" value="PyrdxlP-dep_Trfase_major"/>
</dbReference>
<reference evidence="9 10" key="1">
    <citation type="submission" date="2024-08" db="EMBL/GenBank/DDBJ databases">
        <title>Two novel Cytobacillus novel species.</title>
        <authorList>
            <person name="Liu G."/>
        </authorList>
    </citation>
    <scope>NUCLEOTIDE SEQUENCE [LARGE SCALE GENOMIC DNA]</scope>
    <source>
        <strain evidence="9 10">FJAT-53684</strain>
    </source>
</reference>
<evidence type="ECO:0000256" key="1">
    <source>
        <dbReference type="ARBA" id="ARBA00001579"/>
    </source>
</evidence>
<dbReference type="PROSITE" id="PS00600">
    <property type="entry name" value="AA_TRANSFER_CLASS_3"/>
    <property type="match status" value="1"/>
</dbReference>
<name>A0ABW6JYF9_9BACI</name>
<dbReference type="NCBIfam" id="TIGR00713">
    <property type="entry name" value="hemL"/>
    <property type="match status" value="1"/>
</dbReference>
<dbReference type="NCBIfam" id="NF000818">
    <property type="entry name" value="PRK00062.1"/>
    <property type="match status" value="1"/>
</dbReference>
<keyword evidence="8" id="KW-0963">Cytoplasm</keyword>
<dbReference type="InterPro" id="IPR015422">
    <property type="entry name" value="PyrdxlP-dep_Trfase_small"/>
</dbReference>
<evidence type="ECO:0000256" key="4">
    <source>
        <dbReference type="ARBA" id="ARBA00008981"/>
    </source>
</evidence>
<dbReference type="CDD" id="cd00610">
    <property type="entry name" value="OAT_like"/>
    <property type="match status" value="1"/>
</dbReference>
<dbReference type="SUPFAM" id="SSF53383">
    <property type="entry name" value="PLP-dependent transferases"/>
    <property type="match status" value="1"/>
</dbReference>
<evidence type="ECO:0000256" key="5">
    <source>
        <dbReference type="ARBA" id="ARBA00022898"/>
    </source>
</evidence>
<dbReference type="InterPro" id="IPR049704">
    <property type="entry name" value="Aminotrans_3_PPA_site"/>
</dbReference>
<dbReference type="Pfam" id="PF00202">
    <property type="entry name" value="Aminotran_3"/>
    <property type="match status" value="1"/>
</dbReference>
<comment type="pathway">
    <text evidence="3">Porphyrin-containing compound metabolism; protoporphyrin-IX biosynthesis; 5-aminolevulinate from L-glutamyl-tRNA(Glu): step 2/2.</text>
</comment>
<evidence type="ECO:0000313" key="10">
    <source>
        <dbReference type="Proteomes" id="UP001601058"/>
    </source>
</evidence>
<dbReference type="InterPro" id="IPR015424">
    <property type="entry name" value="PyrdxlP-dep_Trfase"/>
</dbReference>
<dbReference type="RefSeq" id="WP_389219476.1">
    <property type="nucleotide sequence ID" value="NZ_JBIACJ010000005.1"/>
</dbReference>
<dbReference type="EC" id="5.4.3.8" evidence="8"/>
<accession>A0ABW6JYF9</accession>
<keyword evidence="10" id="KW-1185">Reference proteome</keyword>
<evidence type="ECO:0000313" key="9">
    <source>
        <dbReference type="EMBL" id="MFE8696904.1"/>
    </source>
</evidence>
<protein>
    <recommendedName>
        <fullName evidence="8">Glutamate-1-semialdehyde 2,1-aminomutase</fullName>
        <shortName evidence="8">GSA</shortName>
        <ecNumber evidence="8">5.4.3.8</ecNumber>
    </recommendedName>
    <alternativeName>
        <fullName evidence="8">Glutamate-1-semialdehyde aminotransferase</fullName>
        <shortName evidence="8">GSA-AT</shortName>
    </alternativeName>
</protein>
<feature type="modified residue" description="N6-(pyridoxal phosphate)lysine" evidence="8">
    <location>
        <position position="268"/>
    </location>
</feature>
<gene>
    <name evidence="8 9" type="primary">hemL</name>
    <name evidence="9" type="ORF">ACFYKT_11220</name>
</gene>
<evidence type="ECO:0000256" key="8">
    <source>
        <dbReference type="HAMAP-Rule" id="MF_00375"/>
    </source>
</evidence>
<comment type="catalytic activity">
    <reaction evidence="1 8">
        <text>(S)-4-amino-5-oxopentanoate = 5-aminolevulinate</text>
        <dbReference type="Rhea" id="RHEA:14265"/>
        <dbReference type="ChEBI" id="CHEBI:57501"/>
        <dbReference type="ChEBI" id="CHEBI:356416"/>
        <dbReference type="EC" id="5.4.3.8"/>
    </reaction>
</comment>
<comment type="caution">
    <text evidence="9">The sequence shown here is derived from an EMBL/GenBank/DDBJ whole genome shotgun (WGS) entry which is preliminary data.</text>
</comment>
<dbReference type="InterPro" id="IPR004639">
    <property type="entry name" value="4pyrrol_synth_GluAld_NH2Trfase"/>
</dbReference>
<dbReference type="PANTHER" id="PTHR43713:SF3">
    <property type="entry name" value="GLUTAMATE-1-SEMIALDEHYDE 2,1-AMINOMUTASE 1, CHLOROPLASTIC-RELATED"/>
    <property type="match status" value="1"/>
</dbReference>
<dbReference type="GO" id="GO:0042286">
    <property type="term" value="F:glutamate-1-semialdehyde 2,1-aminomutase activity"/>
    <property type="evidence" value="ECO:0007669"/>
    <property type="project" value="UniProtKB-EC"/>
</dbReference>
<dbReference type="PANTHER" id="PTHR43713">
    <property type="entry name" value="GLUTAMATE-1-SEMIALDEHYDE 2,1-AMINOMUTASE"/>
    <property type="match status" value="1"/>
</dbReference>
<dbReference type="Proteomes" id="UP001601058">
    <property type="component" value="Unassembled WGS sequence"/>
</dbReference>
<dbReference type="HAMAP" id="MF_00375">
    <property type="entry name" value="HemL_aminotrans_3"/>
    <property type="match status" value="1"/>
</dbReference>
<keyword evidence="5 8" id="KW-0663">Pyridoxal phosphate</keyword>